<dbReference type="PANTHER" id="PTHR48041:SF91">
    <property type="entry name" value="ABC TRANSPORTER G FAMILY MEMBER 28"/>
    <property type="match status" value="1"/>
</dbReference>
<evidence type="ECO:0000313" key="11">
    <source>
        <dbReference type="Proteomes" id="UP000269721"/>
    </source>
</evidence>
<proteinExistence type="predicted"/>
<dbReference type="InterPro" id="IPR050352">
    <property type="entry name" value="ABCG_transporters"/>
</dbReference>
<reference evidence="11" key="1">
    <citation type="journal article" date="2018" name="Nat. Microbiol.">
        <title>Leveraging single-cell genomics to expand the fungal tree of life.</title>
        <authorList>
            <person name="Ahrendt S.R."/>
            <person name="Quandt C.A."/>
            <person name="Ciobanu D."/>
            <person name="Clum A."/>
            <person name="Salamov A."/>
            <person name="Andreopoulos B."/>
            <person name="Cheng J.F."/>
            <person name="Woyke T."/>
            <person name="Pelin A."/>
            <person name="Henrissat B."/>
            <person name="Reynolds N.K."/>
            <person name="Benny G.L."/>
            <person name="Smith M.E."/>
            <person name="James T.Y."/>
            <person name="Grigoriev I.V."/>
        </authorList>
    </citation>
    <scope>NUCLEOTIDE SEQUENCE [LARGE SCALE GENOMIC DNA]</scope>
</reference>
<dbReference type="SUPFAM" id="SSF52540">
    <property type="entry name" value="P-loop containing nucleoside triphosphate hydrolases"/>
    <property type="match status" value="1"/>
</dbReference>
<protein>
    <recommendedName>
        <fullName evidence="9">ABC transporter domain-containing protein</fullName>
    </recommendedName>
</protein>
<gene>
    <name evidence="10" type="ORF">BDK51DRAFT_16402</name>
</gene>
<keyword evidence="7 8" id="KW-0472">Membrane</keyword>
<dbReference type="PANTHER" id="PTHR48041">
    <property type="entry name" value="ABC TRANSPORTER G FAMILY MEMBER 28"/>
    <property type="match status" value="1"/>
</dbReference>
<evidence type="ECO:0000256" key="1">
    <source>
        <dbReference type="ARBA" id="ARBA00004141"/>
    </source>
</evidence>
<dbReference type="GO" id="GO:0005524">
    <property type="term" value="F:ATP binding"/>
    <property type="evidence" value="ECO:0007669"/>
    <property type="project" value="UniProtKB-KW"/>
</dbReference>
<evidence type="ECO:0000256" key="3">
    <source>
        <dbReference type="ARBA" id="ARBA00022692"/>
    </source>
</evidence>
<dbReference type="GO" id="GO:0016020">
    <property type="term" value="C:membrane"/>
    <property type="evidence" value="ECO:0007669"/>
    <property type="project" value="UniProtKB-SubCell"/>
</dbReference>
<dbReference type="EMBL" id="KZ994458">
    <property type="protein sequence ID" value="RKO92888.1"/>
    <property type="molecule type" value="Genomic_DNA"/>
</dbReference>
<dbReference type="SMART" id="SM00382">
    <property type="entry name" value="AAA"/>
    <property type="match status" value="1"/>
</dbReference>
<feature type="transmembrane region" description="Helical" evidence="8">
    <location>
        <begin position="648"/>
        <end position="668"/>
    </location>
</feature>
<keyword evidence="5" id="KW-0067">ATP-binding</keyword>
<feature type="transmembrane region" description="Helical" evidence="8">
    <location>
        <begin position="757"/>
        <end position="779"/>
    </location>
</feature>
<evidence type="ECO:0000256" key="7">
    <source>
        <dbReference type="ARBA" id="ARBA00023136"/>
    </source>
</evidence>
<evidence type="ECO:0000256" key="8">
    <source>
        <dbReference type="SAM" id="Phobius"/>
    </source>
</evidence>
<keyword evidence="4" id="KW-0547">Nucleotide-binding</keyword>
<feature type="domain" description="ABC transporter" evidence="9">
    <location>
        <begin position="126"/>
        <end position="362"/>
    </location>
</feature>
<name>A0A4P9WMI2_9FUNG</name>
<evidence type="ECO:0000256" key="4">
    <source>
        <dbReference type="ARBA" id="ARBA00022741"/>
    </source>
</evidence>
<feature type="transmembrane region" description="Helical" evidence="8">
    <location>
        <begin position="70"/>
        <end position="89"/>
    </location>
</feature>
<keyword evidence="6 8" id="KW-1133">Transmembrane helix</keyword>
<keyword evidence="3 8" id="KW-0812">Transmembrane</keyword>
<feature type="transmembrane region" description="Helical" evidence="8">
    <location>
        <begin position="616"/>
        <end position="642"/>
    </location>
</feature>
<sequence length="785" mass="87340">MTETLIHTSIQCPPNIVQPLLCPAGYYCSNDTTTITVCPSGAFCPSGTTEPIGCDFLAICHEGSKSANKIGIAIFFVILFGLMAFIFNWKSKVDTLRRLKHKYQFQALAITSDSGPMDQLASPLPITFNDLSLTLRNGVEVLSGVSGSLAAGRTTAIIGPPGSSKSSLLAILAGKRHRSEGTLVAGSGSHTPRKLRKLIGFVAKEDVLLEDATVRELLMHSARMRLPREWAYERVRSKVNEILETMDLHPVMDKVIKDARLTLAERKRLSIAIELVAEPHALFLDEPTTGLDSSSARDVCTKVRAFAQRGLTVAAIVNSPSPSVFATFDDVILLGKGGRVVYCGAREKCLEYFYDIGFTMPAGESPSDFFMDVMKGKIPNCFKAEFEPADLFLYWEQHQKGTIPFEGLTRMDPETAAREAAHIRDASNPPERRNIARRRAEKLGTNYYTWTDWVATILAVVFRETAAYTRDVAEEFCDSCASIWRFVSRKPHPVRDTAQIHVETLLYLKRSFFSLVRKPTRLVVELLVHLALGIVVSIVTSKMGYQVPQPDQVCTIAPVALQSYCRTAQDDMPDAGMFISIGALLGGLILGAQTFGPQKSQYWRIISSGSSTLPYYLAHIIVDIPRITLSALVYAISLVLFFNYRQAFVTILVLVEFLYFACFAMGYWMSVMFRKEQWPVVIVALTLVWGIVFSGVHPTLSTVESDSNYTIIRWLWAISAPRWAIEAFWIKEVQARLEVPLSTPPANGYSWGNYGPAIAHILGINMLWSVLTVLTMKLLDRQKQK</sequence>
<evidence type="ECO:0000256" key="5">
    <source>
        <dbReference type="ARBA" id="ARBA00022840"/>
    </source>
</evidence>
<organism evidence="10 11">
    <name type="scientific">Blyttiomyces helicus</name>
    <dbReference type="NCBI Taxonomy" id="388810"/>
    <lineage>
        <taxon>Eukaryota</taxon>
        <taxon>Fungi</taxon>
        <taxon>Fungi incertae sedis</taxon>
        <taxon>Chytridiomycota</taxon>
        <taxon>Chytridiomycota incertae sedis</taxon>
        <taxon>Chytridiomycetes</taxon>
        <taxon>Chytridiomycetes incertae sedis</taxon>
        <taxon>Blyttiomyces</taxon>
    </lineage>
</organism>
<keyword evidence="2" id="KW-0813">Transport</keyword>
<dbReference type="InterPro" id="IPR003439">
    <property type="entry name" value="ABC_transporter-like_ATP-bd"/>
</dbReference>
<dbReference type="InterPro" id="IPR003593">
    <property type="entry name" value="AAA+_ATPase"/>
</dbReference>
<accession>A0A4P9WMI2</accession>
<evidence type="ECO:0000256" key="2">
    <source>
        <dbReference type="ARBA" id="ARBA00022448"/>
    </source>
</evidence>
<comment type="subcellular location">
    <subcellularLocation>
        <location evidence="1">Membrane</location>
        <topology evidence="1">Multi-pass membrane protein</topology>
    </subcellularLocation>
</comment>
<evidence type="ECO:0000259" key="9">
    <source>
        <dbReference type="PROSITE" id="PS50893"/>
    </source>
</evidence>
<dbReference type="InterPro" id="IPR043926">
    <property type="entry name" value="ABCG_dom"/>
</dbReference>
<evidence type="ECO:0000256" key="6">
    <source>
        <dbReference type="ARBA" id="ARBA00022989"/>
    </source>
</evidence>
<dbReference type="Gene3D" id="3.40.50.300">
    <property type="entry name" value="P-loop containing nucleotide triphosphate hydrolases"/>
    <property type="match status" value="1"/>
</dbReference>
<dbReference type="GO" id="GO:0140359">
    <property type="term" value="F:ABC-type transporter activity"/>
    <property type="evidence" value="ECO:0007669"/>
    <property type="project" value="InterPro"/>
</dbReference>
<dbReference type="AlphaFoldDB" id="A0A4P9WMI2"/>
<feature type="transmembrane region" description="Helical" evidence="8">
    <location>
        <begin position="575"/>
        <end position="595"/>
    </location>
</feature>
<dbReference type="InterPro" id="IPR027417">
    <property type="entry name" value="P-loop_NTPase"/>
</dbReference>
<feature type="transmembrane region" description="Helical" evidence="8">
    <location>
        <begin position="522"/>
        <end position="540"/>
    </location>
</feature>
<dbReference type="OrthoDB" id="66620at2759"/>
<dbReference type="PROSITE" id="PS50893">
    <property type="entry name" value="ABC_TRANSPORTER_2"/>
    <property type="match status" value="1"/>
</dbReference>
<dbReference type="Pfam" id="PF19055">
    <property type="entry name" value="ABC2_membrane_7"/>
    <property type="match status" value="2"/>
</dbReference>
<dbReference type="Pfam" id="PF00005">
    <property type="entry name" value="ABC_tran"/>
    <property type="match status" value="1"/>
</dbReference>
<evidence type="ECO:0000313" key="10">
    <source>
        <dbReference type="EMBL" id="RKO92888.1"/>
    </source>
</evidence>
<dbReference type="Proteomes" id="UP000269721">
    <property type="component" value="Unassembled WGS sequence"/>
</dbReference>
<dbReference type="GO" id="GO:0016887">
    <property type="term" value="F:ATP hydrolysis activity"/>
    <property type="evidence" value="ECO:0007669"/>
    <property type="project" value="InterPro"/>
</dbReference>
<keyword evidence="11" id="KW-1185">Reference proteome</keyword>
<feature type="transmembrane region" description="Helical" evidence="8">
    <location>
        <begin position="680"/>
        <end position="700"/>
    </location>
</feature>